<dbReference type="InterPro" id="IPR036754">
    <property type="entry name" value="YbaK/aa-tRNA-synt-asso_dom_sf"/>
</dbReference>
<keyword evidence="3" id="KW-1185">Reference proteome</keyword>
<feature type="domain" description="YbaK/aminoacyl-tRNA synthetase-associated" evidence="1">
    <location>
        <begin position="32"/>
        <end position="158"/>
    </location>
</feature>
<dbReference type="PANTHER" id="PTHR30411:SF9">
    <property type="entry name" value="MULTIFUNCTIONAL SER_THR-TRNA DEACYLASE PROXP-Y"/>
    <property type="match status" value="1"/>
</dbReference>
<dbReference type="InterPro" id="IPR007214">
    <property type="entry name" value="YbaK/aa-tRNA-synth-assoc-dom"/>
</dbReference>
<accession>A0ABD3P5K9</accession>
<evidence type="ECO:0000313" key="2">
    <source>
        <dbReference type="EMBL" id="KAL3782957.1"/>
    </source>
</evidence>
<comment type="caution">
    <text evidence="2">The sequence shown here is derived from an EMBL/GenBank/DDBJ whole genome shotgun (WGS) entry which is preliminary data.</text>
</comment>
<evidence type="ECO:0000259" key="1">
    <source>
        <dbReference type="Pfam" id="PF04073"/>
    </source>
</evidence>
<dbReference type="EMBL" id="JALLAZ020000992">
    <property type="protein sequence ID" value="KAL3782957.1"/>
    <property type="molecule type" value="Genomic_DNA"/>
</dbReference>
<dbReference type="Pfam" id="PF04073">
    <property type="entry name" value="tRNA_edit"/>
    <property type="match status" value="1"/>
</dbReference>
<dbReference type="Proteomes" id="UP001530315">
    <property type="component" value="Unassembled WGS sequence"/>
</dbReference>
<name>A0ABD3P5K9_9STRA</name>
<gene>
    <name evidence="2" type="ORF">ACHAW5_002738</name>
</gene>
<dbReference type="GO" id="GO:0006399">
    <property type="term" value="P:tRNA metabolic process"/>
    <property type="evidence" value="ECO:0007669"/>
    <property type="project" value="UniProtKB-ARBA"/>
</dbReference>
<protein>
    <recommendedName>
        <fullName evidence="1">YbaK/aminoacyl-tRNA synthetase-associated domain-containing protein</fullName>
    </recommendedName>
</protein>
<proteinExistence type="predicted"/>
<dbReference type="Gene3D" id="3.90.960.10">
    <property type="entry name" value="YbaK/aminoacyl-tRNA synthetase-associated domain"/>
    <property type="match status" value="1"/>
</dbReference>
<sequence>MFHPILIQSHDLIHPWQPPIHKNCIDYKVLQHAETPTSEDSARVRGEDLSTGGKALVLKFRDAQESDAGFAIFVMSASRQLHAKSIKNEFKSKNVRFATKEELAELTDGLVPGSVPPFGRPIVDLDLFIDTSITENETIAFNCGSLTDSIIMSRADYMEVADPTRVFSFSK</sequence>
<organism evidence="2 3">
    <name type="scientific">Stephanodiscus triporus</name>
    <dbReference type="NCBI Taxonomy" id="2934178"/>
    <lineage>
        <taxon>Eukaryota</taxon>
        <taxon>Sar</taxon>
        <taxon>Stramenopiles</taxon>
        <taxon>Ochrophyta</taxon>
        <taxon>Bacillariophyta</taxon>
        <taxon>Coscinodiscophyceae</taxon>
        <taxon>Thalassiosirophycidae</taxon>
        <taxon>Stephanodiscales</taxon>
        <taxon>Stephanodiscaceae</taxon>
        <taxon>Stephanodiscus</taxon>
    </lineage>
</organism>
<dbReference type="SUPFAM" id="SSF55826">
    <property type="entry name" value="YbaK/ProRS associated domain"/>
    <property type="match status" value="1"/>
</dbReference>
<evidence type="ECO:0000313" key="3">
    <source>
        <dbReference type="Proteomes" id="UP001530315"/>
    </source>
</evidence>
<dbReference type="AlphaFoldDB" id="A0ABD3P5K9"/>
<reference evidence="2 3" key="1">
    <citation type="submission" date="2024-10" db="EMBL/GenBank/DDBJ databases">
        <title>Updated reference genomes for cyclostephanoid diatoms.</title>
        <authorList>
            <person name="Roberts W.R."/>
            <person name="Alverson A.J."/>
        </authorList>
    </citation>
    <scope>NUCLEOTIDE SEQUENCE [LARGE SCALE GENOMIC DNA]</scope>
    <source>
        <strain evidence="2 3">AJA276-08</strain>
    </source>
</reference>
<dbReference type="PANTHER" id="PTHR30411">
    <property type="entry name" value="CYTOPLASMIC PROTEIN"/>
    <property type="match status" value="1"/>
</dbReference>